<feature type="transmembrane region" description="Helical" evidence="2">
    <location>
        <begin position="35"/>
        <end position="55"/>
    </location>
</feature>
<comment type="caution">
    <text evidence="3">The sequence shown here is derived from an EMBL/GenBank/DDBJ whole genome shotgun (WGS) entry which is preliminary data.</text>
</comment>
<evidence type="ECO:0000256" key="1">
    <source>
        <dbReference type="SAM" id="MobiDB-lite"/>
    </source>
</evidence>
<keyword evidence="2" id="KW-0812">Transmembrane</keyword>
<reference evidence="3" key="1">
    <citation type="journal article" date="2015" name="Nature">
        <title>Complex archaea that bridge the gap between prokaryotes and eukaryotes.</title>
        <authorList>
            <person name="Spang A."/>
            <person name="Saw J.H."/>
            <person name="Jorgensen S.L."/>
            <person name="Zaremba-Niedzwiedzka K."/>
            <person name="Martijn J."/>
            <person name="Lind A.E."/>
            <person name="van Eijk R."/>
            <person name="Schleper C."/>
            <person name="Guy L."/>
            <person name="Ettema T.J."/>
        </authorList>
    </citation>
    <scope>NUCLEOTIDE SEQUENCE</scope>
</reference>
<organism evidence="3">
    <name type="scientific">marine sediment metagenome</name>
    <dbReference type="NCBI Taxonomy" id="412755"/>
    <lineage>
        <taxon>unclassified sequences</taxon>
        <taxon>metagenomes</taxon>
        <taxon>ecological metagenomes</taxon>
    </lineage>
</organism>
<gene>
    <name evidence="3" type="ORF">LCGC14_2150170</name>
</gene>
<name>A0A0F9G8S8_9ZZZZ</name>
<dbReference type="EMBL" id="LAZR01027377">
    <property type="protein sequence ID" value="KKL65920.1"/>
    <property type="molecule type" value="Genomic_DNA"/>
</dbReference>
<proteinExistence type="predicted"/>
<feature type="transmembrane region" description="Helical" evidence="2">
    <location>
        <begin position="7"/>
        <end position="29"/>
    </location>
</feature>
<sequence>MNREPLATIAAIVVVIQLLAPGAVIFGLVDWSVDQLAFVESFVIAVSAIPATLFVRTKVTPTSSPNLPPPEPEPGFEPPN</sequence>
<accession>A0A0F9G8S8</accession>
<feature type="region of interest" description="Disordered" evidence="1">
    <location>
        <begin position="60"/>
        <end position="80"/>
    </location>
</feature>
<feature type="compositionally biased region" description="Pro residues" evidence="1">
    <location>
        <begin position="66"/>
        <end position="80"/>
    </location>
</feature>
<evidence type="ECO:0000256" key="2">
    <source>
        <dbReference type="SAM" id="Phobius"/>
    </source>
</evidence>
<keyword evidence="2" id="KW-0472">Membrane</keyword>
<protein>
    <submittedName>
        <fullName evidence="3">Uncharacterized protein</fullName>
    </submittedName>
</protein>
<dbReference type="AlphaFoldDB" id="A0A0F9G8S8"/>
<evidence type="ECO:0000313" key="3">
    <source>
        <dbReference type="EMBL" id="KKL65920.1"/>
    </source>
</evidence>
<keyword evidence="2" id="KW-1133">Transmembrane helix</keyword>